<evidence type="ECO:0000256" key="3">
    <source>
        <dbReference type="ARBA" id="ARBA00022833"/>
    </source>
</evidence>
<keyword evidence="7" id="KW-1185">Reference proteome</keyword>
<keyword evidence="4" id="KW-0456">Lyase</keyword>
<evidence type="ECO:0000256" key="1">
    <source>
        <dbReference type="ARBA" id="ARBA00005495"/>
    </source>
</evidence>
<comment type="similarity">
    <text evidence="1">Belongs to the Gfa family.</text>
</comment>
<feature type="domain" description="CENP-V/GFA" evidence="5">
    <location>
        <begin position="2"/>
        <end position="118"/>
    </location>
</feature>
<dbReference type="Gene3D" id="3.90.1590.10">
    <property type="entry name" value="glutathione-dependent formaldehyde- activating enzyme (gfa)"/>
    <property type="match status" value="1"/>
</dbReference>
<dbReference type="SUPFAM" id="SSF51316">
    <property type="entry name" value="Mss4-like"/>
    <property type="match status" value="1"/>
</dbReference>
<proteinExistence type="inferred from homology"/>
<dbReference type="InterPro" id="IPR006913">
    <property type="entry name" value="CENP-V/GFA"/>
</dbReference>
<dbReference type="GO" id="GO:0016846">
    <property type="term" value="F:carbon-sulfur lyase activity"/>
    <property type="evidence" value="ECO:0007669"/>
    <property type="project" value="InterPro"/>
</dbReference>
<gene>
    <name evidence="6" type="ORF">DZC73_11390</name>
</gene>
<protein>
    <submittedName>
        <fullName evidence="6">GFA family protein</fullName>
    </submittedName>
</protein>
<accession>A0A3N7HSY9</accession>
<dbReference type="Proteomes" id="UP000267464">
    <property type="component" value="Unassembled WGS sequence"/>
</dbReference>
<dbReference type="PANTHER" id="PTHR33337:SF40">
    <property type="entry name" value="CENP-V_GFA DOMAIN-CONTAINING PROTEIN-RELATED"/>
    <property type="match status" value="1"/>
</dbReference>
<dbReference type="PANTHER" id="PTHR33337">
    <property type="entry name" value="GFA DOMAIN-CONTAINING PROTEIN"/>
    <property type="match status" value="1"/>
</dbReference>
<comment type="caution">
    <text evidence="6">The sequence shown here is derived from an EMBL/GenBank/DDBJ whole genome shotgun (WGS) entry which is preliminary data.</text>
</comment>
<dbReference type="Pfam" id="PF04828">
    <property type="entry name" value="GFA"/>
    <property type="match status" value="1"/>
</dbReference>
<dbReference type="RefSeq" id="WP_124540330.1">
    <property type="nucleotide sequence ID" value="NZ_QUSW01000002.1"/>
</dbReference>
<reference evidence="6 7" key="1">
    <citation type="submission" date="2018-08" db="EMBL/GenBank/DDBJ databases">
        <authorList>
            <person name="Khan S.A."/>
            <person name="Jeon C.O."/>
            <person name="Chun B.H."/>
            <person name="Jeong S.E."/>
        </authorList>
    </citation>
    <scope>NUCLEOTIDE SEQUENCE [LARGE SCALE GENOMIC DNA]</scope>
    <source>
        <strain evidence="6 7">S-16</strain>
    </source>
</reference>
<dbReference type="GO" id="GO:0046872">
    <property type="term" value="F:metal ion binding"/>
    <property type="evidence" value="ECO:0007669"/>
    <property type="project" value="UniProtKB-KW"/>
</dbReference>
<name>A0A3N7HSY9_9BURK</name>
<evidence type="ECO:0000256" key="4">
    <source>
        <dbReference type="ARBA" id="ARBA00023239"/>
    </source>
</evidence>
<reference evidence="6 7" key="2">
    <citation type="submission" date="2018-12" db="EMBL/GenBank/DDBJ databases">
        <title>Rhizobacter gummiphilus sp. nov., a rubber-degrading bacterium isolated from the soil of a botanical garden in Japan.</title>
        <authorList>
            <person name="Shunsuke S.S."/>
        </authorList>
    </citation>
    <scope>NUCLEOTIDE SEQUENCE [LARGE SCALE GENOMIC DNA]</scope>
    <source>
        <strain evidence="6 7">S-16</strain>
    </source>
</reference>
<dbReference type="AlphaFoldDB" id="A0A3N7HSY9"/>
<evidence type="ECO:0000313" key="7">
    <source>
        <dbReference type="Proteomes" id="UP000267464"/>
    </source>
</evidence>
<keyword evidence="2" id="KW-0479">Metal-binding</keyword>
<sequence length="146" mass="16049">MFEGSCLCGGVKYRLAAEPGAFGYCHCTSCRKASGSAHAANAPVDRAAFELLQGQSLIKEFESSPGKLRAFCSNCGSPLYAYLRATPEVLRIRLGTLDTPFFKQPQAHTWVSDKAPWEPIEGDVPKFERWAAKEVLHQRGSRQDVA</sequence>
<dbReference type="PROSITE" id="PS51891">
    <property type="entry name" value="CENP_V_GFA"/>
    <property type="match status" value="1"/>
</dbReference>
<keyword evidence="3" id="KW-0862">Zinc</keyword>
<evidence type="ECO:0000256" key="2">
    <source>
        <dbReference type="ARBA" id="ARBA00022723"/>
    </source>
</evidence>
<dbReference type="InterPro" id="IPR011057">
    <property type="entry name" value="Mss4-like_sf"/>
</dbReference>
<evidence type="ECO:0000313" key="6">
    <source>
        <dbReference type="EMBL" id="RQP25417.1"/>
    </source>
</evidence>
<dbReference type="OrthoDB" id="327703at2"/>
<evidence type="ECO:0000259" key="5">
    <source>
        <dbReference type="PROSITE" id="PS51891"/>
    </source>
</evidence>
<dbReference type="EMBL" id="QUSW01000002">
    <property type="protein sequence ID" value="RQP25417.1"/>
    <property type="molecule type" value="Genomic_DNA"/>
</dbReference>
<organism evidence="6 7">
    <name type="scientific">Piscinibacter terrae</name>
    <dbReference type="NCBI Taxonomy" id="2496871"/>
    <lineage>
        <taxon>Bacteria</taxon>
        <taxon>Pseudomonadati</taxon>
        <taxon>Pseudomonadota</taxon>
        <taxon>Betaproteobacteria</taxon>
        <taxon>Burkholderiales</taxon>
        <taxon>Sphaerotilaceae</taxon>
        <taxon>Piscinibacter</taxon>
    </lineage>
</organism>